<sequence>MYTFEAQERLETAALRSITAHHYSNPTHAHFSDEAQYADEQLALAARDLVRAVEALPAERRPVGWDAEEAAAR</sequence>
<name>A0ABQ3XZV8_9ACTN</name>
<evidence type="ECO:0000313" key="2">
    <source>
        <dbReference type="Proteomes" id="UP000609879"/>
    </source>
</evidence>
<keyword evidence="2" id="KW-1185">Reference proteome</keyword>
<evidence type="ECO:0000313" key="1">
    <source>
        <dbReference type="EMBL" id="GID73270.1"/>
    </source>
</evidence>
<dbReference type="EMBL" id="BOMI01000033">
    <property type="protein sequence ID" value="GID73270.1"/>
    <property type="molecule type" value="Genomic_DNA"/>
</dbReference>
<protein>
    <submittedName>
        <fullName evidence="1">Uncharacterized protein</fullName>
    </submittedName>
</protein>
<proteinExistence type="predicted"/>
<reference evidence="1 2" key="1">
    <citation type="submission" date="2021-01" db="EMBL/GenBank/DDBJ databases">
        <title>Whole genome shotgun sequence of Actinoplanes deccanensis NBRC 13994.</title>
        <authorList>
            <person name="Komaki H."/>
            <person name="Tamura T."/>
        </authorList>
    </citation>
    <scope>NUCLEOTIDE SEQUENCE [LARGE SCALE GENOMIC DNA]</scope>
    <source>
        <strain evidence="1 2">NBRC 13994</strain>
    </source>
</reference>
<organism evidence="1 2">
    <name type="scientific">Paractinoplanes deccanensis</name>
    <dbReference type="NCBI Taxonomy" id="113561"/>
    <lineage>
        <taxon>Bacteria</taxon>
        <taxon>Bacillati</taxon>
        <taxon>Actinomycetota</taxon>
        <taxon>Actinomycetes</taxon>
        <taxon>Micromonosporales</taxon>
        <taxon>Micromonosporaceae</taxon>
        <taxon>Paractinoplanes</taxon>
    </lineage>
</organism>
<dbReference type="RefSeq" id="WP_203761199.1">
    <property type="nucleotide sequence ID" value="NZ_BAAABO010000029.1"/>
</dbReference>
<dbReference type="Proteomes" id="UP000609879">
    <property type="component" value="Unassembled WGS sequence"/>
</dbReference>
<accession>A0ABQ3XZV8</accession>
<comment type="caution">
    <text evidence="1">The sequence shown here is derived from an EMBL/GenBank/DDBJ whole genome shotgun (WGS) entry which is preliminary data.</text>
</comment>
<gene>
    <name evidence="1" type="ORF">Ade02nite_19110</name>
</gene>